<dbReference type="AlphaFoldDB" id="A0A392RH62"/>
<dbReference type="EMBL" id="LXQA010228635">
    <property type="protein sequence ID" value="MCI35943.1"/>
    <property type="molecule type" value="Genomic_DNA"/>
</dbReference>
<comment type="caution">
    <text evidence="1">The sequence shown here is derived from an EMBL/GenBank/DDBJ whole genome shotgun (WGS) entry which is preliminary data.</text>
</comment>
<dbReference type="Proteomes" id="UP000265520">
    <property type="component" value="Unassembled WGS sequence"/>
</dbReference>
<accession>A0A392RH62</accession>
<proteinExistence type="predicted"/>
<keyword evidence="2" id="KW-1185">Reference proteome</keyword>
<reference evidence="1 2" key="1">
    <citation type="journal article" date="2018" name="Front. Plant Sci.">
        <title>Red Clover (Trifolium pratense) and Zigzag Clover (T. medium) - A Picture of Genomic Similarities and Differences.</title>
        <authorList>
            <person name="Dluhosova J."/>
            <person name="Istvanek J."/>
            <person name="Nedelnik J."/>
            <person name="Repkova J."/>
        </authorList>
    </citation>
    <scope>NUCLEOTIDE SEQUENCE [LARGE SCALE GENOMIC DNA]</scope>
    <source>
        <strain evidence="2">cv. 10/8</strain>
        <tissue evidence="1">Leaf</tissue>
    </source>
</reference>
<feature type="non-terminal residue" evidence="1">
    <location>
        <position position="39"/>
    </location>
</feature>
<sequence length="39" mass="4116">MSGSGKCNIDASFPSNSDRVGIGMCIRDEHGAFILAKTE</sequence>
<protein>
    <submittedName>
        <fullName evidence="1">Cytochrome P450</fullName>
    </submittedName>
</protein>
<name>A0A392RH62_9FABA</name>
<evidence type="ECO:0000313" key="2">
    <source>
        <dbReference type="Proteomes" id="UP000265520"/>
    </source>
</evidence>
<evidence type="ECO:0000313" key="1">
    <source>
        <dbReference type="EMBL" id="MCI35943.1"/>
    </source>
</evidence>
<organism evidence="1 2">
    <name type="scientific">Trifolium medium</name>
    <dbReference type="NCBI Taxonomy" id="97028"/>
    <lineage>
        <taxon>Eukaryota</taxon>
        <taxon>Viridiplantae</taxon>
        <taxon>Streptophyta</taxon>
        <taxon>Embryophyta</taxon>
        <taxon>Tracheophyta</taxon>
        <taxon>Spermatophyta</taxon>
        <taxon>Magnoliopsida</taxon>
        <taxon>eudicotyledons</taxon>
        <taxon>Gunneridae</taxon>
        <taxon>Pentapetalae</taxon>
        <taxon>rosids</taxon>
        <taxon>fabids</taxon>
        <taxon>Fabales</taxon>
        <taxon>Fabaceae</taxon>
        <taxon>Papilionoideae</taxon>
        <taxon>50 kb inversion clade</taxon>
        <taxon>NPAAA clade</taxon>
        <taxon>Hologalegina</taxon>
        <taxon>IRL clade</taxon>
        <taxon>Trifolieae</taxon>
        <taxon>Trifolium</taxon>
    </lineage>
</organism>